<dbReference type="OrthoDB" id="10341053at2759"/>
<evidence type="ECO:0000313" key="3">
    <source>
        <dbReference type="Proteomes" id="UP000077315"/>
    </source>
</evidence>
<proteinExistence type="predicted"/>
<keyword evidence="3" id="KW-1185">Reference proteome</keyword>
<sequence>MTTLHIKQGWASTSIGSFGHQRRKSEPTVAPTSELPSLSSSTTSLTLSNPISSCASIQTSRKIPCMASYEKYMPRPMYAPHESIYRLNVALPQAPIKLCVPRRISENVPEVPTGDLFDSLLAAHQLLEGLEGKEQQKPRIGTMTSQSMPAISVCLRPETTASQEERRNIYDTAYWALVKADSGLGNWLHQQTQKEPMDLSAYARPQSQRSRLPWAPLFQKTKRCFVTRPWSTQSISSMAQSIEERPASKSTVHQEQVSSWVDVEVEVEVEKKKALTFQIKRREHQRYIYKVVIFVVGFYQYSKRDFPIDTLLDNPDINFPILDSHG</sequence>
<organism evidence="2 3">
    <name type="scientific">Phycomyces blakesleeanus (strain ATCC 8743b / DSM 1359 / FGSC 10004 / NBRC 33097 / NRRL 1555)</name>
    <dbReference type="NCBI Taxonomy" id="763407"/>
    <lineage>
        <taxon>Eukaryota</taxon>
        <taxon>Fungi</taxon>
        <taxon>Fungi incertae sedis</taxon>
        <taxon>Mucoromycota</taxon>
        <taxon>Mucoromycotina</taxon>
        <taxon>Mucoromycetes</taxon>
        <taxon>Mucorales</taxon>
        <taxon>Phycomycetaceae</taxon>
        <taxon>Phycomyces</taxon>
    </lineage>
</organism>
<evidence type="ECO:0000313" key="2">
    <source>
        <dbReference type="EMBL" id="OAD75820.1"/>
    </source>
</evidence>
<dbReference type="Proteomes" id="UP000077315">
    <property type="component" value="Unassembled WGS sequence"/>
</dbReference>
<accession>A0A167NG66</accession>
<reference evidence="3" key="1">
    <citation type="submission" date="2015-06" db="EMBL/GenBank/DDBJ databases">
        <title>Expansion of signal transduction pathways in fungi by whole-genome duplication.</title>
        <authorList>
            <consortium name="DOE Joint Genome Institute"/>
            <person name="Corrochano L.M."/>
            <person name="Kuo A."/>
            <person name="Marcet-Houben M."/>
            <person name="Polaino S."/>
            <person name="Salamov A."/>
            <person name="Villalobos J.M."/>
            <person name="Alvarez M.I."/>
            <person name="Avalos J."/>
            <person name="Benito E.P."/>
            <person name="Benoit I."/>
            <person name="Burger G."/>
            <person name="Camino L.P."/>
            <person name="Canovas D."/>
            <person name="Cerda-Olmedo E."/>
            <person name="Cheng J.-F."/>
            <person name="Dominguez A."/>
            <person name="Elias M."/>
            <person name="Eslava A.P."/>
            <person name="Glaser F."/>
            <person name="Grimwood J."/>
            <person name="Gutierrez G."/>
            <person name="Heitman J."/>
            <person name="Henrissat B."/>
            <person name="Iturriaga E.A."/>
            <person name="Lang B.F."/>
            <person name="Lavin J.L."/>
            <person name="Lee S."/>
            <person name="Li W."/>
            <person name="Lindquist E."/>
            <person name="Lopez-Garcia S."/>
            <person name="Luque E.M."/>
            <person name="Marcos A.T."/>
            <person name="Martin J."/>
            <person name="McCluskey K."/>
            <person name="Medina H.R."/>
            <person name="Miralles-Duran A."/>
            <person name="Miyazaki A."/>
            <person name="Munoz-Torres E."/>
            <person name="Oguiza J.A."/>
            <person name="Ohm R."/>
            <person name="Olmedo M."/>
            <person name="Orejas M."/>
            <person name="Ortiz-Castellanos L."/>
            <person name="Pisabarro A.G."/>
            <person name="Rodriguez-Romero J."/>
            <person name="Ruiz-Herrera J."/>
            <person name="Ruiz-Vazquez R."/>
            <person name="Sanz C."/>
            <person name="Schackwitz W."/>
            <person name="Schmutz J."/>
            <person name="Shahriari M."/>
            <person name="Shelest E."/>
            <person name="Silva-Franco F."/>
            <person name="Soanes D."/>
            <person name="Syed K."/>
            <person name="Tagua V.G."/>
            <person name="Talbot N.J."/>
            <person name="Thon M."/>
            <person name="De vries R.P."/>
            <person name="Wiebenga A."/>
            <person name="Yadav J.S."/>
            <person name="Braun E.L."/>
            <person name="Baker S."/>
            <person name="Garre V."/>
            <person name="Horwitz B."/>
            <person name="Torres-Martinez S."/>
            <person name="Idnurm A."/>
            <person name="Herrera-Estrella A."/>
            <person name="Gabaldon T."/>
            <person name="Grigoriev I.V."/>
        </authorList>
    </citation>
    <scope>NUCLEOTIDE SEQUENCE [LARGE SCALE GENOMIC DNA]</scope>
    <source>
        <strain evidence="3">NRRL 1555(-)</strain>
    </source>
</reference>
<dbReference type="EMBL" id="KV440976">
    <property type="protein sequence ID" value="OAD75820.1"/>
    <property type="molecule type" value="Genomic_DNA"/>
</dbReference>
<evidence type="ECO:0000256" key="1">
    <source>
        <dbReference type="SAM" id="MobiDB-lite"/>
    </source>
</evidence>
<dbReference type="AlphaFoldDB" id="A0A167NG66"/>
<dbReference type="InParanoid" id="A0A167NG66"/>
<dbReference type="GeneID" id="29001385"/>
<gene>
    <name evidence="2" type="ORF">PHYBLDRAFT_59352</name>
</gene>
<dbReference type="VEuPathDB" id="FungiDB:PHYBLDRAFT_59352"/>
<feature type="compositionally biased region" description="Low complexity" evidence="1">
    <location>
        <begin position="31"/>
        <end position="47"/>
    </location>
</feature>
<dbReference type="RefSeq" id="XP_018293860.1">
    <property type="nucleotide sequence ID" value="XM_018440479.1"/>
</dbReference>
<protein>
    <submittedName>
        <fullName evidence="2">Uncharacterized protein</fullName>
    </submittedName>
</protein>
<name>A0A167NG66_PHYB8</name>
<feature type="region of interest" description="Disordered" evidence="1">
    <location>
        <begin position="16"/>
        <end position="47"/>
    </location>
</feature>